<accession>A0AAE7RVA6</accession>
<dbReference type="KEGG" id="vg:75691044"/>
<dbReference type="RefSeq" id="YP_010359588.1">
    <property type="nucleotide sequence ID" value="NC_062774.1"/>
</dbReference>
<sequence length="217" mass="23753">MSKEKETVVSEVVVADNTVVTAEDVVKKAIDDATKVAEDAPAAELLPLSAYWGKDADTVTDLMLGRSDVTNHANCIITNVVDRDSDNGFMTIVVSKGLPQYVLNADTGAYELGTTRNIFTSRIQIAAILKGMNETVLAKIVETAPFMVVVSVLEGARISVMSRLLAAGEQYINPYASKAPAEIRFTEHDRIEFFPYELKLGNKFTALEKIQLAMMFK</sequence>
<proteinExistence type="predicted"/>
<dbReference type="GeneID" id="75691044"/>
<evidence type="ECO:0000313" key="1">
    <source>
        <dbReference type="EMBL" id="QWM90016.1"/>
    </source>
</evidence>
<evidence type="ECO:0000313" key="2">
    <source>
        <dbReference type="Proteomes" id="UP000827440"/>
    </source>
</evidence>
<keyword evidence="2" id="KW-1185">Reference proteome</keyword>
<organism evidence="1 2">
    <name type="scientific">uncultured phage cr54_1</name>
    <dbReference type="NCBI Taxonomy" id="2986398"/>
    <lineage>
        <taxon>Viruses</taxon>
        <taxon>Duplodnaviria</taxon>
        <taxon>Heunggongvirae</taxon>
        <taxon>Uroviricota</taxon>
        <taxon>Caudoviricetes</taxon>
        <taxon>Crassvirales</taxon>
        <taxon>Intestiviridae</taxon>
        <taxon>Churivirinae</taxon>
        <taxon>Jahgtovirus</taxon>
        <taxon>Jahgtovirus intestinalis</taxon>
    </lineage>
</organism>
<reference evidence="1 2" key="1">
    <citation type="submission" date="2021-04" db="EMBL/GenBank/DDBJ databases">
        <authorList>
            <person name="Shkoporov A.N."/>
            <person name="Stockdale S.R."/>
            <person name="Guerin E."/>
            <person name="Ross R.P."/>
            <person name="Hill C."/>
        </authorList>
    </citation>
    <scope>NUCLEOTIDE SEQUENCE [LARGE SCALE GENOMIC DNA]</scope>
    <source>
        <strain evidence="2">cr54_1</strain>
    </source>
</reference>
<dbReference type="Proteomes" id="UP000827440">
    <property type="component" value="Segment"/>
</dbReference>
<name>A0AAE7RVA6_9CAUD</name>
<gene>
    <name evidence="1" type="primary">gp_20561</name>
</gene>
<protein>
    <submittedName>
        <fullName evidence="1">Uncharacterized protein</fullName>
    </submittedName>
</protein>
<dbReference type="EMBL" id="MZ130484">
    <property type="protein sequence ID" value="QWM90016.1"/>
    <property type="molecule type" value="Genomic_DNA"/>
</dbReference>